<feature type="region of interest" description="Disordered" evidence="1">
    <location>
        <begin position="334"/>
        <end position="393"/>
    </location>
</feature>
<feature type="compositionally biased region" description="Acidic residues" evidence="1">
    <location>
        <begin position="191"/>
        <end position="211"/>
    </location>
</feature>
<evidence type="ECO:0000256" key="1">
    <source>
        <dbReference type="SAM" id="MobiDB-lite"/>
    </source>
</evidence>
<feature type="region of interest" description="Disordered" evidence="1">
    <location>
        <begin position="1"/>
        <end position="20"/>
    </location>
</feature>
<dbReference type="AlphaFoldDB" id="A0A6A5SLS1"/>
<feature type="compositionally biased region" description="Basic and acidic residues" evidence="1">
    <location>
        <begin position="212"/>
        <end position="225"/>
    </location>
</feature>
<feature type="compositionally biased region" description="Basic residues" evidence="1">
    <location>
        <begin position="365"/>
        <end position="391"/>
    </location>
</feature>
<feature type="compositionally biased region" description="Acidic residues" evidence="1">
    <location>
        <begin position="490"/>
        <end position="503"/>
    </location>
</feature>
<sequence length="519" mass="58586">MAAKNGRKDKTPAPARPLSSDRKLRIELIGNIKEKWNINNNATEAIPTHIQNGRELVNWDLSMLQTVSDLANDSPEKDGLEMFRRVVEQGYQERVQEADEPKGLQQADLIYVRDYVDRSRAKTRMDKGRGKTNDVVEEDLDEEMAPAYISDAFAGSKRGRSRGAVDEEDIDKEPAAAKPNKKQRLDVIQSLEEEAKENDELSDLPQEDAQDDQPRGDFPDHVLPVDDEKTKHKKWKRGIEYYWGVQDSKDIVPEDMRPTTEKGVIRRKELEKYGKGTEGVILKALYDLAHMTSGNRKGAWAQIRAKFDKRTGKKKALAFTDIDAAINFFKTGKERGEEEENEPSPEPEDRQPSLLPVAPSGLTRCSKRKTPRLLPRHTSRPRHQLQHHLSRSRPIAPDSILDLDMRVALNSLRAAETDLATARDSRDIAAFDRTEATIVLADHRRAVNLAEGEVSAAYKHIDQCRRRAWEATHGGDVEMEQGEKEGDDHDDHDEAEEGGDEGEGAGGRKELGVRDVDME</sequence>
<gene>
    <name evidence="2" type="ORF">EJ02DRAFT_495024</name>
</gene>
<organism evidence="2 3">
    <name type="scientific">Clathrospora elynae</name>
    <dbReference type="NCBI Taxonomy" id="706981"/>
    <lineage>
        <taxon>Eukaryota</taxon>
        <taxon>Fungi</taxon>
        <taxon>Dikarya</taxon>
        <taxon>Ascomycota</taxon>
        <taxon>Pezizomycotina</taxon>
        <taxon>Dothideomycetes</taxon>
        <taxon>Pleosporomycetidae</taxon>
        <taxon>Pleosporales</taxon>
        <taxon>Diademaceae</taxon>
        <taxon>Clathrospora</taxon>
    </lineage>
</organism>
<accession>A0A6A5SLS1</accession>
<keyword evidence="3" id="KW-1185">Reference proteome</keyword>
<feature type="compositionally biased region" description="Basic and acidic residues" evidence="1">
    <location>
        <begin position="472"/>
        <end position="489"/>
    </location>
</feature>
<feature type="compositionally biased region" description="Acidic residues" evidence="1">
    <location>
        <begin position="337"/>
        <end position="346"/>
    </location>
</feature>
<reference evidence="2" key="1">
    <citation type="journal article" date="2020" name="Stud. Mycol.">
        <title>101 Dothideomycetes genomes: a test case for predicting lifestyles and emergence of pathogens.</title>
        <authorList>
            <person name="Haridas S."/>
            <person name="Albert R."/>
            <person name="Binder M."/>
            <person name="Bloem J."/>
            <person name="Labutti K."/>
            <person name="Salamov A."/>
            <person name="Andreopoulos B."/>
            <person name="Baker S."/>
            <person name="Barry K."/>
            <person name="Bills G."/>
            <person name="Bluhm B."/>
            <person name="Cannon C."/>
            <person name="Castanera R."/>
            <person name="Culley D."/>
            <person name="Daum C."/>
            <person name="Ezra D."/>
            <person name="Gonzalez J."/>
            <person name="Henrissat B."/>
            <person name="Kuo A."/>
            <person name="Liang C."/>
            <person name="Lipzen A."/>
            <person name="Lutzoni F."/>
            <person name="Magnuson J."/>
            <person name="Mondo S."/>
            <person name="Nolan M."/>
            <person name="Ohm R."/>
            <person name="Pangilinan J."/>
            <person name="Park H.-J."/>
            <person name="Ramirez L."/>
            <person name="Alfaro M."/>
            <person name="Sun H."/>
            <person name="Tritt A."/>
            <person name="Yoshinaga Y."/>
            <person name="Zwiers L.-H."/>
            <person name="Turgeon B."/>
            <person name="Goodwin S."/>
            <person name="Spatafora J."/>
            <person name="Crous P."/>
            <person name="Grigoriev I."/>
        </authorList>
    </citation>
    <scope>NUCLEOTIDE SEQUENCE</scope>
    <source>
        <strain evidence="2">CBS 161.51</strain>
    </source>
</reference>
<name>A0A6A5SLS1_9PLEO</name>
<dbReference type="Proteomes" id="UP000800038">
    <property type="component" value="Unassembled WGS sequence"/>
</dbReference>
<proteinExistence type="predicted"/>
<feature type="region of interest" description="Disordered" evidence="1">
    <location>
        <begin position="472"/>
        <end position="519"/>
    </location>
</feature>
<feature type="compositionally biased region" description="Basic and acidic residues" evidence="1">
    <location>
        <begin position="1"/>
        <end position="11"/>
    </location>
</feature>
<feature type="region of interest" description="Disordered" evidence="1">
    <location>
        <begin position="156"/>
        <end position="225"/>
    </location>
</feature>
<dbReference type="EMBL" id="ML976064">
    <property type="protein sequence ID" value="KAF1940389.1"/>
    <property type="molecule type" value="Genomic_DNA"/>
</dbReference>
<feature type="compositionally biased region" description="Basic and acidic residues" evidence="1">
    <location>
        <begin position="506"/>
        <end position="519"/>
    </location>
</feature>
<protein>
    <submittedName>
        <fullName evidence="2">Uncharacterized protein</fullName>
    </submittedName>
</protein>
<evidence type="ECO:0000313" key="2">
    <source>
        <dbReference type="EMBL" id="KAF1940389.1"/>
    </source>
</evidence>
<evidence type="ECO:0000313" key="3">
    <source>
        <dbReference type="Proteomes" id="UP000800038"/>
    </source>
</evidence>